<evidence type="ECO:0000313" key="9">
    <source>
        <dbReference type="EnsemblMetazoa" id="PPA06985.1"/>
    </source>
</evidence>
<dbReference type="InterPro" id="IPR044066">
    <property type="entry name" value="TRIAD_supradom"/>
</dbReference>
<dbReference type="CDD" id="cd22584">
    <property type="entry name" value="Rcat_RBR_unk"/>
    <property type="match status" value="1"/>
</dbReference>
<organism evidence="9 10">
    <name type="scientific">Pristionchus pacificus</name>
    <name type="common">Parasitic nematode worm</name>
    <dbReference type="NCBI Taxonomy" id="54126"/>
    <lineage>
        <taxon>Eukaryota</taxon>
        <taxon>Metazoa</taxon>
        <taxon>Ecdysozoa</taxon>
        <taxon>Nematoda</taxon>
        <taxon>Chromadorea</taxon>
        <taxon>Rhabditida</taxon>
        <taxon>Rhabditina</taxon>
        <taxon>Diplogasteromorpha</taxon>
        <taxon>Diplogasteroidea</taxon>
        <taxon>Neodiplogasteridae</taxon>
        <taxon>Pristionchus</taxon>
    </lineage>
</organism>
<dbReference type="GO" id="GO:0061630">
    <property type="term" value="F:ubiquitin protein ligase activity"/>
    <property type="evidence" value="ECO:0000318"/>
    <property type="project" value="GO_Central"/>
</dbReference>
<dbReference type="InterPro" id="IPR031127">
    <property type="entry name" value="E3_UB_ligase_RBR"/>
</dbReference>
<reference evidence="10" key="1">
    <citation type="journal article" date="2008" name="Nat. Genet.">
        <title>The Pristionchus pacificus genome provides a unique perspective on nematode lifestyle and parasitism.</title>
        <authorList>
            <person name="Dieterich C."/>
            <person name="Clifton S.W."/>
            <person name="Schuster L.N."/>
            <person name="Chinwalla A."/>
            <person name="Delehaunty K."/>
            <person name="Dinkelacker I."/>
            <person name="Fulton L."/>
            <person name="Fulton R."/>
            <person name="Godfrey J."/>
            <person name="Minx P."/>
            <person name="Mitreva M."/>
            <person name="Roeseler W."/>
            <person name="Tian H."/>
            <person name="Witte H."/>
            <person name="Yang S.P."/>
            <person name="Wilson R.K."/>
            <person name="Sommer R.J."/>
        </authorList>
    </citation>
    <scope>NUCLEOTIDE SEQUENCE [LARGE SCALE GENOMIC DNA]</scope>
    <source>
        <strain evidence="10">PS312</strain>
    </source>
</reference>
<dbReference type="GO" id="GO:0000151">
    <property type="term" value="C:ubiquitin ligase complex"/>
    <property type="evidence" value="ECO:0000318"/>
    <property type="project" value="GO_Central"/>
</dbReference>
<keyword evidence="7" id="KW-0833">Ubl conjugation pathway</keyword>
<evidence type="ECO:0000256" key="4">
    <source>
        <dbReference type="ARBA" id="ARBA00022723"/>
    </source>
</evidence>
<dbReference type="EnsemblMetazoa" id="PPA06985.1">
    <property type="protein sequence ID" value="PPA06985.1"/>
    <property type="gene ID" value="WBGene00096539"/>
</dbReference>
<dbReference type="GO" id="GO:0008270">
    <property type="term" value="F:zinc ion binding"/>
    <property type="evidence" value="ECO:0007669"/>
    <property type="project" value="UniProtKB-KW"/>
</dbReference>
<reference evidence="9" key="2">
    <citation type="submission" date="2022-06" db="UniProtKB">
        <authorList>
            <consortium name="EnsemblMetazoa"/>
        </authorList>
    </citation>
    <scope>IDENTIFICATION</scope>
    <source>
        <strain evidence="9">PS312</strain>
    </source>
</reference>
<keyword evidence="6" id="KW-0863">Zinc-finger</keyword>
<dbReference type="SMART" id="SM00647">
    <property type="entry name" value="IBR"/>
    <property type="match status" value="1"/>
</dbReference>
<dbReference type="PROSITE" id="PS51873">
    <property type="entry name" value="TRIAD"/>
    <property type="match status" value="1"/>
</dbReference>
<evidence type="ECO:0000256" key="8">
    <source>
        <dbReference type="ARBA" id="ARBA00022833"/>
    </source>
</evidence>
<dbReference type="PANTHER" id="PTHR11685">
    <property type="entry name" value="RBR FAMILY RING FINGER AND IBR DOMAIN-CONTAINING"/>
    <property type="match status" value="1"/>
</dbReference>
<keyword evidence="5" id="KW-0677">Repeat</keyword>
<name>A0A2A6B4Z9_PRIPA</name>
<keyword evidence="3" id="KW-0808">Transferase</keyword>
<dbReference type="Gene3D" id="1.20.120.1750">
    <property type="match status" value="1"/>
</dbReference>
<evidence type="ECO:0000313" key="10">
    <source>
        <dbReference type="Proteomes" id="UP000005239"/>
    </source>
</evidence>
<dbReference type="AlphaFoldDB" id="A0A2A6B4Z9"/>
<dbReference type="InterPro" id="IPR013083">
    <property type="entry name" value="Znf_RING/FYVE/PHD"/>
</dbReference>
<dbReference type="GO" id="GO:0006511">
    <property type="term" value="P:ubiquitin-dependent protein catabolic process"/>
    <property type="evidence" value="ECO:0000318"/>
    <property type="project" value="GO_Central"/>
</dbReference>
<sequence length="690" mass="79559">MKCKKGDRRAHFRLVGPSLLMKVVKEEDSFIRFAGHHDGNWQWEKRLREFRTEALFREDPFGAHEYNIPYSMSKRKRWMVPDMFEDEIEKVQDPSRSLRVSASVHTMSTNGQLPILQRPPWGWRYGVSQVEELPTEQYHDVLRDGRVKHRVRKHATLITLDHDEKKRKNIDILALNPVPTTNLPFDKDAEFQKAHVRYNVINMVHDKRPVHLHNIPKYNHWWAYDPTHRERALEKRTVVAKELREYYGQQDEELEDAVDCEDVGVTPGEITLMDCVVEKKPQKRSRARSHRERFVDEPTKVKIAFPEMVADEEEEEEDEFVIVSQPNHRLFANMNMSVEEVEGSCPICYEPFSEHFYADDERLCKVINQSFQSGPFSLDCTHHFCVNCWLRQAQVCIDMGWDEVDCMDPQCSSILSKTSARRLFSEESYAFFVSSTQEARFRKGKGRRCPLCRWTVDYSGAKSDSCSCGALLCGLCSSLFHGSLPCDKAEQYNAYLRKNGMDTILGDMASSNVVNELVRCPACETPLQRSAGCDHMTCVCGASFCFRCGRERDVHHDNGGGCRPKEQESVVLLDVFTRTGANAFSKKLLAEAVRRRVELAMRKREIVGELSVLPLSTARMYMRKIIAISVLLESTILRCNDARFKLAVGRIELALYRFLNSSSGTGEKARDSLIRRADEMVKDCYRFAIV</sequence>
<dbReference type="FunFam" id="1.20.120.1750:FF:000085">
    <property type="entry name" value="RBR-type E3 ubiquitin transferase"/>
    <property type="match status" value="1"/>
</dbReference>
<protein>
    <recommendedName>
        <fullName evidence="2">RBR-type E3 ubiquitin transferase</fullName>
        <ecNumber evidence="2">2.3.2.31</ecNumber>
    </recommendedName>
</protein>
<evidence type="ECO:0000256" key="3">
    <source>
        <dbReference type="ARBA" id="ARBA00022679"/>
    </source>
</evidence>
<dbReference type="GO" id="GO:0016567">
    <property type="term" value="P:protein ubiquitination"/>
    <property type="evidence" value="ECO:0007669"/>
    <property type="project" value="InterPro"/>
</dbReference>
<gene>
    <name evidence="9" type="primary">WBGene00096539</name>
</gene>
<accession>A0A8R1U809</accession>
<comment type="catalytic activity">
    <reaction evidence="1">
        <text>[E2 ubiquitin-conjugating enzyme]-S-ubiquitinyl-L-cysteine + [acceptor protein]-L-lysine = [E2 ubiquitin-conjugating enzyme]-L-cysteine + [acceptor protein]-N(6)-ubiquitinyl-L-lysine.</text>
        <dbReference type="EC" id="2.3.2.31"/>
    </reaction>
</comment>
<evidence type="ECO:0000256" key="7">
    <source>
        <dbReference type="ARBA" id="ARBA00022786"/>
    </source>
</evidence>
<dbReference type="SUPFAM" id="SSF57850">
    <property type="entry name" value="RING/U-box"/>
    <property type="match status" value="2"/>
</dbReference>
<dbReference type="EC" id="2.3.2.31" evidence="2"/>
<evidence type="ECO:0000256" key="6">
    <source>
        <dbReference type="ARBA" id="ARBA00022771"/>
    </source>
</evidence>
<dbReference type="OrthoDB" id="1431934at2759"/>
<evidence type="ECO:0000256" key="2">
    <source>
        <dbReference type="ARBA" id="ARBA00012251"/>
    </source>
</evidence>
<keyword evidence="10" id="KW-1185">Reference proteome</keyword>
<evidence type="ECO:0000256" key="1">
    <source>
        <dbReference type="ARBA" id="ARBA00001798"/>
    </source>
</evidence>
<keyword evidence="8" id="KW-0862">Zinc</keyword>
<keyword evidence="4" id="KW-0479">Metal-binding</keyword>
<dbReference type="Proteomes" id="UP000005239">
    <property type="component" value="Unassembled WGS sequence"/>
</dbReference>
<dbReference type="Gene3D" id="3.30.40.10">
    <property type="entry name" value="Zinc/RING finger domain, C3HC4 (zinc finger)"/>
    <property type="match status" value="1"/>
</dbReference>
<evidence type="ECO:0000256" key="5">
    <source>
        <dbReference type="ARBA" id="ARBA00022737"/>
    </source>
</evidence>
<dbReference type="Pfam" id="PF01485">
    <property type="entry name" value="IBR"/>
    <property type="match status" value="1"/>
</dbReference>
<dbReference type="InterPro" id="IPR002867">
    <property type="entry name" value="IBR_dom"/>
</dbReference>
<proteinExistence type="predicted"/>
<dbReference type="GO" id="GO:0005737">
    <property type="term" value="C:cytoplasm"/>
    <property type="evidence" value="ECO:0000318"/>
    <property type="project" value="GO_Central"/>
</dbReference>
<dbReference type="GO" id="GO:0031624">
    <property type="term" value="F:ubiquitin conjugating enzyme binding"/>
    <property type="evidence" value="ECO:0000318"/>
    <property type="project" value="GO_Central"/>
</dbReference>
<accession>A0A2A6B4Z9</accession>